<dbReference type="AlphaFoldDB" id="A0AAW8GG07"/>
<protein>
    <recommendedName>
        <fullName evidence="3">Bacterial CdiA-CT RNAse A domain-containing protein</fullName>
    </recommendedName>
</protein>
<organism evidence="1 2">
    <name type="scientific">Pseudoxanthomonas winnipegensis</name>
    <dbReference type="NCBI Taxonomy" id="2480810"/>
    <lineage>
        <taxon>Bacteria</taxon>
        <taxon>Pseudomonadati</taxon>
        <taxon>Pseudomonadota</taxon>
        <taxon>Gammaproteobacteria</taxon>
        <taxon>Lysobacterales</taxon>
        <taxon>Lysobacteraceae</taxon>
        <taxon>Pseudoxanthomonas</taxon>
    </lineage>
</organism>
<accession>A0AAW8GG07</accession>
<evidence type="ECO:0000313" key="1">
    <source>
        <dbReference type="EMBL" id="MDQ1120686.1"/>
    </source>
</evidence>
<dbReference type="Proteomes" id="UP001234354">
    <property type="component" value="Unassembled WGS sequence"/>
</dbReference>
<evidence type="ECO:0000313" key="2">
    <source>
        <dbReference type="Proteomes" id="UP001234354"/>
    </source>
</evidence>
<evidence type="ECO:0008006" key="3">
    <source>
        <dbReference type="Google" id="ProtNLM"/>
    </source>
</evidence>
<reference evidence="1" key="1">
    <citation type="submission" date="2023-07" db="EMBL/GenBank/DDBJ databases">
        <title>Functional and genomic diversity of the sorghum phyllosphere microbiome.</title>
        <authorList>
            <person name="Shade A."/>
        </authorList>
    </citation>
    <scope>NUCLEOTIDE SEQUENCE</scope>
    <source>
        <strain evidence="1">SORGH_AS_0908</strain>
    </source>
</reference>
<dbReference type="EMBL" id="JAUTBB010000001">
    <property type="protein sequence ID" value="MDQ1120686.1"/>
    <property type="molecule type" value="Genomic_DNA"/>
</dbReference>
<gene>
    <name evidence="1" type="ORF">QE383_002994</name>
</gene>
<comment type="caution">
    <text evidence="1">The sequence shown here is derived from an EMBL/GenBank/DDBJ whole genome shotgun (WGS) entry which is preliminary data.</text>
</comment>
<name>A0AAW8GG07_9GAMM</name>
<proteinExistence type="predicted"/>
<sequence>MTAGSNRELSTAETLFLRTVGAVTGVGESIYDGAVGVLSLGKDLALASPTNAMLLPAAGYGDSADAADRRLRAMGNGINGFIAEDGKWDKVKGFFTNQLDQADQLDALGDGTSIFNAARARGHLVADTAFAVTGAGGAAKGAAVVAVRAGARVAEVAESVGAASRAFDDFGMVLETPQGRAVALESGSEIVPNSATADAGFIGPRIGNSGYVTAEEFAQASFQRYQGFVNEGYDRALLAESKGLLNGKNSNTRIGDFVDRFSASEYRDWLAAEGIPEGPSHFVQMNRWLRDPSGSGLYARPDIRIPSSASILDATVGWKWSTDTQIMRFDTYSGGNRITIVRPEQVGGSYSIWH</sequence>
<dbReference type="InterPro" id="IPR036291">
    <property type="entry name" value="NAD(P)-bd_dom_sf"/>
</dbReference>
<dbReference type="SUPFAM" id="SSF51735">
    <property type="entry name" value="NAD(P)-binding Rossmann-fold domains"/>
    <property type="match status" value="1"/>
</dbReference>
<dbReference type="RefSeq" id="WP_306994228.1">
    <property type="nucleotide sequence ID" value="NZ_JAUTBB010000001.1"/>
</dbReference>